<reference evidence="1 2" key="1">
    <citation type="journal article" date="2019" name="Int. J. Syst. Evol. Microbiol.">
        <title>The Global Catalogue of Microorganisms (GCM) 10K type strain sequencing project: providing services to taxonomists for standard genome sequencing and annotation.</title>
        <authorList>
            <consortium name="The Broad Institute Genomics Platform"/>
            <consortium name="The Broad Institute Genome Sequencing Center for Infectious Disease"/>
            <person name="Wu L."/>
            <person name="Ma J."/>
        </authorList>
    </citation>
    <scope>NUCLEOTIDE SEQUENCE [LARGE SCALE GENOMIC DNA]</scope>
    <source>
        <strain evidence="1 2">JCM 14942</strain>
    </source>
</reference>
<comment type="caution">
    <text evidence="1">The sequence shown here is derived from an EMBL/GenBank/DDBJ whole genome shotgun (WGS) entry which is preliminary data.</text>
</comment>
<name>A0ABN2AFX4_9ACTN</name>
<dbReference type="InterPro" id="IPR011659">
    <property type="entry name" value="WD40"/>
</dbReference>
<dbReference type="Proteomes" id="UP001500842">
    <property type="component" value="Unassembled WGS sequence"/>
</dbReference>
<keyword evidence="2" id="KW-1185">Reference proteome</keyword>
<dbReference type="Pfam" id="PF07676">
    <property type="entry name" value="PD40"/>
    <property type="match status" value="1"/>
</dbReference>
<sequence length="430" mass="46271">MSITPSRRGLGSAIALGIAATVLGIVPGGAPVPAAQAATGGGSIVYIKDHNVWLTDGDGSVHRQVTNGGTAADPWQSPTQSDNGVVVAHHGGIVYRMNQRGEVFNAFDPPDLYDAIGNTVSGRDLTETAISPDGARIAYTYFKLALGEKRWVTGFTAADHPTDPGQWGLAFYDKPSWVTNDRVVLNHWYRNKVHLYDLGRRDIPWFSESDYETNRKELSDMEVSRDGRWTVGVRGDVGDESIVVIPNGGEVRTSATPWKPVYGQTRYCNIGLADGDLHEPTIAPDGSTLAWAEPDGIYRASDMNCSSETRVDILLAPGGSDPAWSAAAIGQTPDLPAPGTGQHLTLEKKPKVSGAPRVGKKLKAKAGTWVPSPTSVTYQWTRDGKAIRGATKATYRLKRKDRGHKISVKITVGRSGYATTVKKTAAVRVR</sequence>
<dbReference type="EMBL" id="BAAAOR010000015">
    <property type="protein sequence ID" value="GAA1517662.1"/>
    <property type="molecule type" value="Genomic_DNA"/>
</dbReference>
<dbReference type="RefSeq" id="WP_141004704.1">
    <property type="nucleotide sequence ID" value="NZ_BAAAOR010000015.1"/>
</dbReference>
<accession>A0ABN2AFX4</accession>
<evidence type="ECO:0000313" key="2">
    <source>
        <dbReference type="Proteomes" id="UP001500842"/>
    </source>
</evidence>
<dbReference type="SUPFAM" id="SSF69322">
    <property type="entry name" value="Tricorn protease domain 2"/>
    <property type="match status" value="1"/>
</dbReference>
<dbReference type="InterPro" id="IPR006311">
    <property type="entry name" value="TAT_signal"/>
</dbReference>
<dbReference type="PROSITE" id="PS51318">
    <property type="entry name" value="TAT"/>
    <property type="match status" value="1"/>
</dbReference>
<evidence type="ECO:0000313" key="1">
    <source>
        <dbReference type="EMBL" id="GAA1517662.1"/>
    </source>
</evidence>
<proteinExistence type="predicted"/>
<organism evidence="1 2">
    <name type="scientific">Nocardioides humi</name>
    <dbReference type="NCBI Taxonomy" id="449461"/>
    <lineage>
        <taxon>Bacteria</taxon>
        <taxon>Bacillati</taxon>
        <taxon>Actinomycetota</taxon>
        <taxon>Actinomycetes</taxon>
        <taxon>Propionibacteriales</taxon>
        <taxon>Nocardioidaceae</taxon>
        <taxon>Nocardioides</taxon>
    </lineage>
</organism>
<gene>
    <name evidence="1" type="ORF">GCM10009788_22250</name>
</gene>
<protein>
    <submittedName>
        <fullName evidence="1">Uncharacterized protein</fullName>
    </submittedName>
</protein>
<dbReference type="Gene3D" id="2.60.40.2700">
    <property type="match status" value="1"/>
</dbReference>